<dbReference type="STRING" id="1122204.SAMN05421781_0575"/>
<dbReference type="Gene3D" id="3.30.450.20">
    <property type="entry name" value="PAS domain"/>
    <property type="match status" value="1"/>
</dbReference>
<dbReference type="InterPro" id="IPR029151">
    <property type="entry name" value="Sensor-like_sf"/>
</dbReference>
<evidence type="ECO:0000313" key="2">
    <source>
        <dbReference type="EMBL" id="SDW13863.1"/>
    </source>
</evidence>
<dbReference type="CDD" id="cd01948">
    <property type="entry name" value="EAL"/>
    <property type="match status" value="1"/>
</dbReference>
<dbReference type="Pfam" id="PF10388">
    <property type="entry name" value="YkuI_C"/>
    <property type="match status" value="1"/>
</dbReference>
<evidence type="ECO:0000259" key="1">
    <source>
        <dbReference type="PROSITE" id="PS50883"/>
    </source>
</evidence>
<dbReference type="GO" id="GO:0071111">
    <property type="term" value="F:cyclic-guanylate-specific phosphodiesterase activity"/>
    <property type="evidence" value="ECO:0007669"/>
    <property type="project" value="InterPro"/>
</dbReference>
<dbReference type="Gene3D" id="3.20.20.450">
    <property type="entry name" value="EAL domain"/>
    <property type="match status" value="1"/>
</dbReference>
<dbReference type="PANTHER" id="PTHR33121:SF82">
    <property type="entry name" value="SIGNAL TRANSDUCTION PROTEIN CONTAINING A EAL DOMAIN"/>
    <property type="match status" value="1"/>
</dbReference>
<dbReference type="Proteomes" id="UP000199488">
    <property type="component" value="Unassembled WGS sequence"/>
</dbReference>
<dbReference type="Gene3D" id="1.20.5.170">
    <property type="match status" value="1"/>
</dbReference>
<dbReference type="InterPro" id="IPR035919">
    <property type="entry name" value="EAL_sf"/>
</dbReference>
<evidence type="ECO:0000313" key="3">
    <source>
        <dbReference type="Proteomes" id="UP000199488"/>
    </source>
</evidence>
<organism evidence="2 3">
    <name type="scientific">Marinococcus luteus</name>
    <dbReference type="NCBI Taxonomy" id="1122204"/>
    <lineage>
        <taxon>Bacteria</taxon>
        <taxon>Bacillati</taxon>
        <taxon>Bacillota</taxon>
        <taxon>Bacilli</taxon>
        <taxon>Bacillales</taxon>
        <taxon>Bacillaceae</taxon>
        <taxon>Marinococcus</taxon>
    </lineage>
</organism>
<name>A0A1H2R353_9BACI</name>
<dbReference type="Pfam" id="PF00563">
    <property type="entry name" value="EAL"/>
    <property type="match status" value="1"/>
</dbReference>
<dbReference type="PANTHER" id="PTHR33121">
    <property type="entry name" value="CYCLIC DI-GMP PHOSPHODIESTERASE PDEF"/>
    <property type="match status" value="1"/>
</dbReference>
<dbReference type="InterPro" id="IPR050706">
    <property type="entry name" value="Cyclic-di-GMP_PDE-like"/>
</dbReference>
<dbReference type="EMBL" id="FNNC01000001">
    <property type="protein sequence ID" value="SDW13863.1"/>
    <property type="molecule type" value="Genomic_DNA"/>
</dbReference>
<dbReference type="SUPFAM" id="SSF103190">
    <property type="entry name" value="Sensory domain-like"/>
    <property type="match status" value="1"/>
</dbReference>
<dbReference type="OrthoDB" id="1673646at2"/>
<dbReference type="SUPFAM" id="SSF141868">
    <property type="entry name" value="EAL domain-like"/>
    <property type="match status" value="1"/>
</dbReference>
<keyword evidence="3" id="KW-1185">Reference proteome</keyword>
<gene>
    <name evidence="2" type="ORF">SAMN05421781_0575</name>
</gene>
<dbReference type="InterPro" id="IPR018842">
    <property type="entry name" value="YkuI_C"/>
</dbReference>
<dbReference type="PROSITE" id="PS50883">
    <property type="entry name" value="EAL"/>
    <property type="match status" value="1"/>
</dbReference>
<accession>A0A1H2R353</accession>
<dbReference type="AlphaFoldDB" id="A0A1H2R353"/>
<feature type="domain" description="EAL" evidence="1">
    <location>
        <begin position="1"/>
        <end position="252"/>
    </location>
</feature>
<reference evidence="2 3" key="1">
    <citation type="submission" date="2016-10" db="EMBL/GenBank/DDBJ databases">
        <authorList>
            <person name="de Groot N.N."/>
        </authorList>
    </citation>
    <scope>NUCLEOTIDE SEQUENCE [LARGE SCALE GENOMIC DNA]</scope>
    <source>
        <strain evidence="2 3">DSM 23126</strain>
    </source>
</reference>
<protein>
    <submittedName>
        <fullName evidence="2">EAL domain, c-di-GMP-specific phosphodiesterase class I (Or its enzymatically inactive variant)</fullName>
    </submittedName>
</protein>
<sequence>MELDALDVLMNKEQIMVYFQPILSADKLEISAYEVLGRFRNDNGTAETLEDCFGDPGVPWEYKQEIDRAVHQAALETFVAEERSDMIFLNVDAATILGDGGDGLVEFLLGYEERGIAPTSICLELKATDFQQDLSRLKHFMQYAQSAGLSIAIDNLGKEAIHLEQIAYLKPNVLKVDVTFSENFAVPSIYRDVLHSLSTLSRKIGASLLFEKIESFNQLNYAWRNGARYYQGFYLDKPKETFIEKDQFQERMKKDIHHFIDVERKKIEAQIQLTAELNKRLNDRLKHVDVMEDIDGWTMKTAESLEEMSFRVYVCDGEGYQLSGNASRQNGEAWEYRTEERNRNWSWRPYFLENIVRMNFEHRGILSDMYTDFHSDEMIRTYSHPITEDLYVFVDIPYAFLYEKDYLL</sequence>
<proteinExistence type="predicted"/>
<dbReference type="SMART" id="SM00052">
    <property type="entry name" value="EAL"/>
    <property type="match status" value="1"/>
</dbReference>
<dbReference type="InterPro" id="IPR001633">
    <property type="entry name" value="EAL_dom"/>
</dbReference>
<dbReference type="RefSeq" id="WP_091610886.1">
    <property type="nucleotide sequence ID" value="NZ_FNNC01000001.1"/>
</dbReference>